<dbReference type="Proteomes" id="UP000001194">
    <property type="component" value="Unassembled WGS sequence"/>
</dbReference>
<dbReference type="EMBL" id="DS547145">
    <property type="protein sequence ID" value="EDR00909.1"/>
    <property type="molecule type" value="Genomic_DNA"/>
</dbReference>
<accession>B0DX15</accession>
<evidence type="ECO:0000313" key="1">
    <source>
        <dbReference type="EMBL" id="EDR00909.1"/>
    </source>
</evidence>
<gene>
    <name evidence="1" type="ORF">LACBIDRAFT_295677</name>
</gene>
<dbReference type="InParanoid" id="B0DX15"/>
<protein>
    <submittedName>
        <fullName evidence="1">Predicted protein</fullName>
    </submittedName>
</protein>
<dbReference type="AlphaFoldDB" id="B0DX15"/>
<evidence type="ECO:0000313" key="2">
    <source>
        <dbReference type="Proteomes" id="UP000001194"/>
    </source>
</evidence>
<dbReference type="KEGG" id="lbc:LACBIDRAFT_295677"/>
<dbReference type="RefSeq" id="XP_001888503.1">
    <property type="nucleotide sequence ID" value="XM_001888468.1"/>
</dbReference>
<reference evidence="1 2" key="1">
    <citation type="journal article" date="2008" name="Nature">
        <title>The genome of Laccaria bicolor provides insights into mycorrhizal symbiosis.</title>
        <authorList>
            <person name="Martin F."/>
            <person name="Aerts A."/>
            <person name="Ahren D."/>
            <person name="Brun A."/>
            <person name="Danchin E.G.J."/>
            <person name="Duchaussoy F."/>
            <person name="Gibon J."/>
            <person name="Kohler A."/>
            <person name="Lindquist E."/>
            <person name="Pereda V."/>
            <person name="Salamov A."/>
            <person name="Shapiro H.J."/>
            <person name="Wuyts J."/>
            <person name="Blaudez D."/>
            <person name="Buee M."/>
            <person name="Brokstein P."/>
            <person name="Canbaeck B."/>
            <person name="Cohen D."/>
            <person name="Courty P.E."/>
            <person name="Coutinho P.M."/>
            <person name="Delaruelle C."/>
            <person name="Detter J.C."/>
            <person name="Deveau A."/>
            <person name="DiFazio S."/>
            <person name="Duplessis S."/>
            <person name="Fraissinet-Tachet L."/>
            <person name="Lucic E."/>
            <person name="Frey-Klett P."/>
            <person name="Fourrey C."/>
            <person name="Feussner I."/>
            <person name="Gay G."/>
            <person name="Grimwood J."/>
            <person name="Hoegger P.J."/>
            <person name="Jain P."/>
            <person name="Kilaru S."/>
            <person name="Labbe J."/>
            <person name="Lin Y.C."/>
            <person name="Legue V."/>
            <person name="Le Tacon F."/>
            <person name="Marmeisse R."/>
            <person name="Melayah D."/>
            <person name="Montanini B."/>
            <person name="Muratet M."/>
            <person name="Nehls U."/>
            <person name="Niculita-Hirzel H."/>
            <person name="Oudot-Le Secq M.P."/>
            <person name="Peter M."/>
            <person name="Quesneville H."/>
            <person name="Rajashekar B."/>
            <person name="Reich M."/>
            <person name="Rouhier N."/>
            <person name="Schmutz J."/>
            <person name="Yin T."/>
            <person name="Chalot M."/>
            <person name="Henrissat B."/>
            <person name="Kuees U."/>
            <person name="Lucas S."/>
            <person name="Van de Peer Y."/>
            <person name="Podila G.K."/>
            <person name="Polle A."/>
            <person name="Pukkila P.J."/>
            <person name="Richardson P.M."/>
            <person name="Rouze P."/>
            <person name="Sanders I.R."/>
            <person name="Stajich J.E."/>
            <person name="Tunlid A."/>
            <person name="Tuskan G."/>
            <person name="Grigoriev I.V."/>
        </authorList>
    </citation>
    <scope>NUCLEOTIDE SEQUENCE [LARGE SCALE GENOMIC DNA]</scope>
    <source>
        <strain evidence="2">S238N-H82 / ATCC MYA-4686</strain>
    </source>
</reference>
<sequence length="363" mass="40847">MWPKKNTCHLVQLWLDRSKSQPLSLFLGEHPFGEGGSTPVREILALFISHAHRWQAITLGLNDAVQDMFRDVPLGVMSSLDHFGVSVRNWSTGSLEQLSVCLHTSSLRTIAWENFPQDYLPTSICWSQLTEITLGCVRNSEDLFEVLTKCRVLRVLNIPNLDFTSPRSGDGHIILPDLYDLRLGFVADVAQILDGLLLPRLTELRLYNGFRGLISDGWNASVNLLQRSGCQLKTFTYSQLGSDEMELIQALALPVFSYVSNITIRSPISDVTLNALNNRNLPLLPRLEEAFFYDCHTSDGAMSSFVLSRLHTSQTITSILKRLEANLCGPSLYSHDLRLKERLLDQKIIIMIDASPRLKSHPS</sequence>
<keyword evidence="2" id="KW-1185">Reference proteome</keyword>
<proteinExistence type="predicted"/>
<name>B0DX15_LACBS</name>
<organism evidence="2">
    <name type="scientific">Laccaria bicolor (strain S238N-H82 / ATCC MYA-4686)</name>
    <name type="common">Bicoloured deceiver</name>
    <name type="synonym">Laccaria laccata var. bicolor</name>
    <dbReference type="NCBI Taxonomy" id="486041"/>
    <lineage>
        <taxon>Eukaryota</taxon>
        <taxon>Fungi</taxon>
        <taxon>Dikarya</taxon>
        <taxon>Basidiomycota</taxon>
        <taxon>Agaricomycotina</taxon>
        <taxon>Agaricomycetes</taxon>
        <taxon>Agaricomycetidae</taxon>
        <taxon>Agaricales</taxon>
        <taxon>Agaricineae</taxon>
        <taxon>Hydnangiaceae</taxon>
        <taxon>Laccaria</taxon>
    </lineage>
</organism>
<dbReference type="OrthoDB" id="3217549at2759"/>
<dbReference type="HOGENOM" id="CLU_763060_0_0_1"/>
<dbReference type="GeneID" id="6084095"/>